<protein>
    <recommendedName>
        <fullName evidence="6">Probable periplasmic serine endoprotease DegP-like</fullName>
        <ecNumber evidence="5">3.4.21.107</ecNumber>
    </recommendedName>
    <alternativeName>
        <fullName evidence="14">Protease Do</fullName>
    </alternativeName>
</protein>
<evidence type="ECO:0000256" key="11">
    <source>
        <dbReference type="ARBA" id="ARBA00022801"/>
    </source>
</evidence>
<dbReference type="InterPro" id="IPR036034">
    <property type="entry name" value="PDZ_sf"/>
</dbReference>
<evidence type="ECO:0000256" key="5">
    <source>
        <dbReference type="ARBA" id="ARBA00013035"/>
    </source>
</evidence>
<comment type="function">
    <text evidence="2">Might be efficient in the degradation of transiently denatured and unfolded proteins which accumulate in the periplasm following stress conditions.</text>
</comment>
<feature type="binding site" evidence="16">
    <location>
        <position position="119"/>
    </location>
    <ligand>
        <name>substrate</name>
    </ligand>
</feature>
<evidence type="ECO:0000256" key="1">
    <source>
        <dbReference type="ARBA" id="ARBA00001772"/>
    </source>
</evidence>
<comment type="subcellular location">
    <subcellularLocation>
        <location evidence="3">Periplasm</location>
    </subcellularLocation>
</comment>
<dbReference type="CDD" id="cd10839">
    <property type="entry name" value="cpPDZ1_DegP-like"/>
    <property type="match status" value="1"/>
</dbReference>
<dbReference type="GO" id="GO:0004252">
    <property type="term" value="F:serine-type endopeptidase activity"/>
    <property type="evidence" value="ECO:0007669"/>
    <property type="project" value="InterPro"/>
</dbReference>
<keyword evidence="20" id="KW-1185">Reference proteome</keyword>
<dbReference type="InterPro" id="IPR011782">
    <property type="entry name" value="Pept_S1C_Do"/>
</dbReference>
<evidence type="ECO:0000256" key="8">
    <source>
        <dbReference type="ARBA" id="ARBA00022729"/>
    </source>
</evidence>
<dbReference type="SMART" id="SM00228">
    <property type="entry name" value="PDZ"/>
    <property type="match status" value="2"/>
</dbReference>
<dbReference type="SUPFAM" id="SSF50156">
    <property type="entry name" value="PDZ domain-like"/>
    <property type="match status" value="2"/>
</dbReference>
<keyword evidence="11" id="KW-0378">Hydrolase</keyword>
<evidence type="ECO:0000259" key="18">
    <source>
        <dbReference type="PROSITE" id="PS50106"/>
    </source>
</evidence>
<dbReference type="PANTHER" id="PTHR22939:SF130">
    <property type="entry name" value="PERIPLASMIC SERINE ENDOPROTEASE DEGP-LIKE-RELATED"/>
    <property type="match status" value="1"/>
</dbReference>
<dbReference type="EMBL" id="CP013099">
    <property type="protein sequence ID" value="ALP53028.1"/>
    <property type="molecule type" value="Genomic_DNA"/>
</dbReference>
<evidence type="ECO:0000256" key="2">
    <source>
        <dbReference type="ARBA" id="ARBA00002610"/>
    </source>
</evidence>
<feature type="signal peptide" evidence="17">
    <location>
        <begin position="1"/>
        <end position="28"/>
    </location>
</feature>
<feature type="chain" id="PRO_5039627431" description="Probable periplasmic serine endoprotease DegP-like" evidence="17">
    <location>
        <begin position="29"/>
        <end position="480"/>
    </location>
</feature>
<comment type="catalytic activity">
    <reaction evidence="1">
        <text>Acts on substrates that are at least partially unfolded. The cleavage site P1 residue is normally between a pair of hydrophobic residues, such as Val-|-Val.</text>
        <dbReference type="EC" id="3.4.21.107"/>
    </reaction>
</comment>
<feature type="domain" description="PDZ" evidence="18">
    <location>
        <begin position="394"/>
        <end position="468"/>
    </location>
</feature>
<organism evidence="19 20">
    <name type="scientific">Candidatus Tenderia electrophaga</name>
    <dbReference type="NCBI Taxonomy" id="1748243"/>
    <lineage>
        <taxon>Bacteria</taxon>
        <taxon>Pseudomonadati</taxon>
        <taxon>Pseudomonadota</taxon>
        <taxon>Gammaproteobacteria</taxon>
        <taxon>Candidatus Tenderiales</taxon>
        <taxon>Candidatus Tenderiaceae</taxon>
        <taxon>Candidatus Tenderia</taxon>
    </lineage>
</organism>
<accession>A0A0S2TD46</accession>
<evidence type="ECO:0000256" key="3">
    <source>
        <dbReference type="ARBA" id="ARBA00004418"/>
    </source>
</evidence>
<evidence type="ECO:0000256" key="6">
    <source>
        <dbReference type="ARBA" id="ARBA00013958"/>
    </source>
</evidence>
<dbReference type="GO" id="GO:0042597">
    <property type="term" value="C:periplasmic space"/>
    <property type="evidence" value="ECO:0007669"/>
    <property type="project" value="UniProtKB-SubCell"/>
</dbReference>
<feature type="binding site" evidence="16">
    <location>
        <begin position="220"/>
        <end position="222"/>
    </location>
    <ligand>
        <name>substrate</name>
    </ligand>
</feature>
<feature type="domain" description="PDZ" evidence="18">
    <location>
        <begin position="266"/>
        <end position="357"/>
    </location>
</feature>
<evidence type="ECO:0000256" key="4">
    <source>
        <dbReference type="ARBA" id="ARBA00010541"/>
    </source>
</evidence>
<evidence type="ECO:0000313" key="19">
    <source>
        <dbReference type="EMBL" id="ALP53028.1"/>
    </source>
</evidence>
<dbReference type="AlphaFoldDB" id="A0A0S2TD46"/>
<evidence type="ECO:0000256" key="9">
    <source>
        <dbReference type="ARBA" id="ARBA00022737"/>
    </source>
</evidence>
<evidence type="ECO:0000256" key="12">
    <source>
        <dbReference type="ARBA" id="ARBA00022825"/>
    </source>
</evidence>
<evidence type="ECO:0000313" key="20">
    <source>
        <dbReference type="Proteomes" id="UP000055136"/>
    </source>
</evidence>
<dbReference type="Gene3D" id="2.30.42.10">
    <property type="match status" value="2"/>
</dbReference>
<dbReference type="Pfam" id="PF13180">
    <property type="entry name" value="PDZ_2"/>
    <property type="match status" value="1"/>
</dbReference>
<dbReference type="Pfam" id="PF13365">
    <property type="entry name" value="Trypsin_2"/>
    <property type="match status" value="1"/>
</dbReference>
<reference evidence="19" key="1">
    <citation type="submission" date="2015-10" db="EMBL/GenBank/DDBJ databases">
        <title>Description of Candidatus Tenderia electrophaga gen. nov, sp. nov., an Uncultivated Electroautotroph from a Biocathode Enrichment.</title>
        <authorList>
            <person name="Eddie B.J."/>
            <person name="Malanoski A.P."/>
            <person name="Wang Z."/>
            <person name="Hall R.J."/>
            <person name="Oh S.D."/>
            <person name="Heiner C."/>
            <person name="Lin B."/>
            <person name="Strycharz-Glaven S.M."/>
        </authorList>
    </citation>
    <scope>NUCLEOTIDE SEQUENCE [LARGE SCALE GENOMIC DNA]</scope>
    <source>
        <strain evidence="19">NRL1</strain>
    </source>
</reference>
<evidence type="ECO:0000256" key="15">
    <source>
        <dbReference type="PIRSR" id="PIRSR611782-1"/>
    </source>
</evidence>
<dbReference type="InterPro" id="IPR041489">
    <property type="entry name" value="PDZ_6"/>
</dbReference>
<keyword evidence="9" id="KW-0677">Repeat</keyword>
<evidence type="ECO:0000256" key="14">
    <source>
        <dbReference type="ARBA" id="ARBA00032850"/>
    </source>
</evidence>
<dbReference type="InterPro" id="IPR009003">
    <property type="entry name" value="Peptidase_S1_PA"/>
</dbReference>
<keyword evidence="8 17" id="KW-0732">Signal</keyword>
<dbReference type="FunFam" id="2.40.10.120:FF:000007">
    <property type="entry name" value="Periplasmic serine endoprotease DegP-like"/>
    <property type="match status" value="1"/>
</dbReference>
<dbReference type="PRINTS" id="PR00834">
    <property type="entry name" value="PROTEASES2C"/>
</dbReference>
<dbReference type="KEGG" id="tee:Tel_07580"/>
<dbReference type="Pfam" id="PF17820">
    <property type="entry name" value="PDZ_6"/>
    <property type="match status" value="1"/>
</dbReference>
<feature type="active site" description="Charge relay system" evidence="15">
    <location>
        <position position="119"/>
    </location>
</feature>
<dbReference type="STRING" id="1748243.Tel_07580"/>
<sequence>MNVRTKSVAVIYALVLILVGVMPGISNAAQLPDFTSVVEDSSAAVVNISTTQKVKHERRGFPHGMPNFPEGTPFDEFFRRFFDEEQRGPGGQIPREYDAHSLGSGFIISKDGYILTNYHVIRDADEIIVRLSDRRELEAEVIGSDPRSDVAVLKVEAEDLPVVKIGDSGKLKVGEWVLAIGSPFDFDHTVTAGIVSAVGRSLPNENYVPFIQTDVAINPGNSGGPLFNMDGEVVGVNAQIYSRTGGFMGLSFTIPIDLAMDVVKQLKDVGHVTRGWLGVLIQDVTRELAESFDMDKPVGALVSQVLPDSPAQAAGFEVGDIITEFNGRKVQTSAALPPMVGVTPVDEEVPVKVIRNGKVKTLKVTIGELPSDEEIQASTTEPGSANDTRLNVDVADLNDEQREELGLKGKGVLVTEVKSGPAHDAGIRQGDVIVMINNQNIKDAEHFREVAEDLPSAKPVAVLVQRRDGPVFLALKLPSE</sequence>
<keyword evidence="12" id="KW-0720">Serine protease</keyword>
<feature type="binding site" evidence="16">
    <location>
        <position position="149"/>
    </location>
    <ligand>
        <name>substrate</name>
    </ligand>
</feature>
<gene>
    <name evidence="19" type="ORF">Tel_07580</name>
</gene>
<feature type="active site" description="Charge relay system" evidence="15">
    <location>
        <position position="149"/>
    </location>
</feature>
<feature type="active site" description="Charge relay system" evidence="15">
    <location>
        <position position="222"/>
    </location>
</feature>
<keyword evidence="13" id="KW-0346">Stress response</keyword>
<evidence type="ECO:0000256" key="7">
    <source>
        <dbReference type="ARBA" id="ARBA00022670"/>
    </source>
</evidence>
<name>A0A0S2TD46_9GAMM</name>
<dbReference type="InterPro" id="IPR001478">
    <property type="entry name" value="PDZ"/>
</dbReference>
<proteinExistence type="inferred from homology"/>
<evidence type="ECO:0000256" key="13">
    <source>
        <dbReference type="ARBA" id="ARBA00023016"/>
    </source>
</evidence>
<dbReference type="EC" id="3.4.21.107" evidence="5"/>
<dbReference type="GO" id="GO:0006508">
    <property type="term" value="P:proteolysis"/>
    <property type="evidence" value="ECO:0007669"/>
    <property type="project" value="UniProtKB-KW"/>
</dbReference>
<dbReference type="SUPFAM" id="SSF50494">
    <property type="entry name" value="Trypsin-like serine proteases"/>
    <property type="match status" value="1"/>
</dbReference>
<dbReference type="PANTHER" id="PTHR22939">
    <property type="entry name" value="SERINE PROTEASE FAMILY S1C HTRA-RELATED"/>
    <property type="match status" value="1"/>
</dbReference>
<dbReference type="Gene3D" id="2.40.10.120">
    <property type="match status" value="1"/>
</dbReference>
<dbReference type="NCBIfam" id="TIGR02037">
    <property type="entry name" value="degP_htrA_DO"/>
    <property type="match status" value="1"/>
</dbReference>
<evidence type="ECO:0000256" key="17">
    <source>
        <dbReference type="SAM" id="SignalP"/>
    </source>
</evidence>
<dbReference type="PROSITE" id="PS50106">
    <property type="entry name" value="PDZ"/>
    <property type="match status" value="2"/>
</dbReference>
<comment type="similarity">
    <text evidence="4">Belongs to the peptidase S1C family.</text>
</comment>
<evidence type="ECO:0000256" key="16">
    <source>
        <dbReference type="PIRSR" id="PIRSR611782-2"/>
    </source>
</evidence>
<evidence type="ECO:0000256" key="10">
    <source>
        <dbReference type="ARBA" id="ARBA00022764"/>
    </source>
</evidence>
<dbReference type="Proteomes" id="UP000055136">
    <property type="component" value="Chromosome"/>
</dbReference>
<dbReference type="InterPro" id="IPR001940">
    <property type="entry name" value="Peptidase_S1C"/>
</dbReference>
<keyword evidence="10" id="KW-0574">Periplasm</keyword>
<keyword evidence="7" id="KW-0645">Protease</keyword>